<evidence type="ECO:0000313" key="3">
    <source>
        <dbReference type="Proteomes" id="UP000076154"/>
    </source>
</evidence>
<reference evidence="2" key="1">
    <citation type="submission" date="2018-04" db="EMBL/GenBank/DDBJ databases">
        <title>Whole genome sequencing of Hypsizygus marmoreus.</title>
        <authorList>
            <person name="Choi I.-G."/>
            <person name="Min B."/>
            <person name="Kim J.-G."/>
            <person name="Kim S."/>
            <person name="Oh Y.-L."/>
            <person name="Kong W.-S."/>
            <person name="Park H."/>
            <person name="Jeong J."/>
            <person name="Song E.-S."/>
        </authorList>
    </citation>
    <scope>NUCLEOTIDE SEQUENCE [LARGE SCALE GENOMIC DNA]</scope>
    <source>
        <strain evidence="2">51987-8</strain>
    </source>
</reference>
<protein>
    <submittedName>
        <fullName evidence="2">Uncharacterized protein</fullName>
    </submittedName>
</protein>
<feature type="region of interest" description="Disordered" evidence="1">
    <location>
        <begin position="181"/>
        <end position="205"/>
    </location>
</feature>
<dbReference type="EMBL" id="LUEZ02000080">
    <property type="protein sequence ID" value="RDB19308.1"/>
    <property type="molecule type" value="Genomic_DNA"/>
</dbReference>
<accession>A0A369JBQ3</accession>
<sequence>MPSPSKRRPLNFFHILNAKCDDDQSDYFAFHAFPLAIYTFPQALSCHLVLLVGITLKPNMISSSIPAVRTYHIPICLTSCRAANARTTYQASTCHSSHCNHCQRGRTIALKSCVINSCRLGSRLSFYFFEFALALDTHSGGKTNFIIISTLIGVRPVPHGLPFPKGTVIAARPCSARISPVSTPSDWSPHSTLTASSRSCRKRELSSPSSPLRIILLSWTEASHRSDPDRHSFSAKAADCASRLIKYPTDSVGGALGPRGIHPCTSLHEGVLHLDGYLFVIINMSLVAHGFHEAV</sequence>
<feature type="compositionally biased region" description="Polar residues" evidence="1">
    <location>
        <begin position="181"/>
        <end position="198"/>
    </location>
</feature>
<name>A0A369JBQ3_HYPMA</name>
<proteinExistence type="predicted"/>
<keyword evidence="3" id="KW-1185">Reference proteome</keyword>
<dbReference type="Proteomes" id="UP000076154">
    <property type="component" value="Unassembled WGS sequence"/>
</dbReference>
<dbReference type="InParanoid" id="A0A369JBQ3"/>
<evidence type="ECO:0000313" key="2">
    <source>
        <dbReference type="EMBL" id="RDB19308.1"/>
    </source>
</evidence>
<dbReference type="AlphaFoldDB" id="A0A369JBQ3"/>
<evidence type="ECO:0000256" key="1">
    <source>
        <dbReference type="SAM" id="MobiDB-lite"/>
    </source>
</evidence>
<gene>
    <name evidence="2" type="ORF">Hypma_013441</name>
</gene>
<organism evidence="2 3">
    <name type="scientific">Hypsizygus marmoreus</name>
    <name type="common">White beech mushroom</name>
    <name type="synonym">Agaricus marmoreus</name>
    <dbReference type="NCBI Taxonomy" id="39966"/>
    <lineage>
        <taxon>Eukaryota</taxon>
        <taxon>Fungi</taxon>
        <taxon>Dikarya</taxon>
        <taxon>Basidiomycota</taxon>
        <taxon>Agaricomycotina</taxon>
        <taxon>Agaricomycetes</taxon>
        <taxon>Agaricomycetidae</taxon>
        <taxon>Agaricales</taxon>
        <taxon>Tricholomatineae</taxon>
        <taxon>Lyophyllaceae</taxon>
        <taxon>Hypsizygus</taxon>
    </lineage>
</organism>
<comment type="caution">
    <text evidence="2">The sequence shown here is derived from an EMBL/GenBank/DDBJ whole genome shotgun (WGS) entry which is preliminary data.</text>
</comment>